<accession>A0ACD6B8V0</accession>
<name>A0ACD6B8V0_9EURY</name>
<reference evidence="1" key="1">
    <citation type="submission" date="2015-12" db="EMBL/GenBank/DDBJ databases">
        <authorList>
            <consortium name="Pastoral Greenhouse Gas Research Consortium/New Zealand Agricultural Greenhouse Gas Research Centre"/>
            <person name="Kelly W.J."/>
            <person name="Li D."/>
            <person name="Lambie S.C."/>
            <person name="Cox F."/>
            <person name="Li Y."/>
            <person name="Jeyanathan J."/>
            <person name="Janssen P.H."/>
            <person name="Henderson G."/>
            <person name="Attwood G.T."/>
            <person name="Altermann E."/>
            <person name="Leahy S.C."/>
        </authorList>
    </citation>
    <scope>NUCLEOTIDE SEQUENCE</scope>
    <source>
        <strain evidence="1">ISO4-G1</strain>
    </source>
</reference>
<accession>A0A126QV54</accession>
<sequence length="273" mass="30928">MVVKFTDSQIQHLMEYGDNDWSEAEFEDAAARDKEFSSQFSKLKSANDKGLKDVIANPRNDLTDLENKIREKLAARGFIEVHTPIFVSKSALAKMTITEDHPLFKQVFWIDDKRALRPMHAMNLYKVMRELRDHTKGPVKIFEIGSCFRKESKSSTHLEEFTMLNLVEMGPDGDPMEHLKMYIGDIMDAVGVEYTTSREESDVYVETLDVEINGTEVASGAVGPHKLDPAHDVHEPWAGIGFGLERLLMLKNGKSNARKTGKSITYLNGYKLD</sequence>
<dbReference type="PDB" id="7R6O">
    <property type="method" value="X-ray"/>
    <property type="resolution" value="2.20 A"/>
    <property type="chains" value="A/B/C/D=1-273"/>
</dbReference>
<reference evidence="3" key="4">
    <citation type="journal article" date="2023" name="Int. J. Mol. Sci.">
        <title>Crystal Structure of Pyrrolysyl-tRNA Synthetase from a Methanogenic Archaeon ISO4-G1 and Its Structure-Based Engineering for Highly-Productive Cell-Free Genetic Code Expansion with Non-Canonical Amino Acids.</title>
        <authorList>
            <person name="Yanagisawa T."/>
            <person name="Seki E."/>
            <person name="Tanabe H."/>
            <person name="Fujii Y."/>
            <person name="Sakamoto K."/>
            <person name="Yokoyama S."/>
        </authorList>
    </citation>
    <scope>X-RAY CRYSTALLOGRAPHY (2.78 ANGSTROMS) OF 1-273</scope>
</reference>
<reference evidence="1" key="2">
    <citation type="journal article" date="2016" name="Genome Announc.">
        <title>Complete Genome Sequence of Methanogenic Archaeon ISO4-G1, a Member of the Methanomassiliicoccales, Isolated from a Sheep Rumen.</title>
        <authorList>
            <person name="Kelly W.J."/>
            <person name="Li D."/>
            <person name="Lambie S.C."/>
            <person name="Jeyanathan J."/>
            <person name="Cox F."/>
            <person name="Li Y."/>
            <person name="Attwood G.T."/>
            <person name="Altermann E."/>
            <person name="Leahy S.C."/>
        </authorList>
    </citation>
    <scope>NUCLEOTIDE SEQUENCE</scope>
    <source>
        <strain evidence="1">ISO4-G1</strain>
    </source>
</reference>
<dbReference type="PDB" id="8IFJ">
    <property type="method" value="X-ray"/>
    <property type="resolution" value="2.78 A"/>
    <property type="chains" value="A/B/C/D/E/F/G/H/I/J=1-273"/>
</dbReference>
<evidence type="ECO:0000313" key="1">
    <source>
        <dbReference type="EMBL" id="AMK13702.1"/>
    </source>
</evidence>
<evidence type="ECO:0007829" key="3">
    <source>
        <dbReference type="PDB" id="8IFJ"/>
    </source>
</evidence>
<evidence type="ECO:0007829" key="2">
    <source>
        <dbReference type="PDB" id="7R6O"/>
    </source>
</evidence>
<organism evidence="1">
    <name type="scientific">methanogenic archaeon mixed culture ISO4-G1</name>
    <dbReference type="NCBI Taxonomy" id="1452364"/>
    <lineage>
        <taxon>Archaea</taxon>
        <taxon>Methanobacteriati</taxon>
        <taxon>Methanobacteriota</taxon>
        <taxon>Stenosarchaea group</taxon>
        <taxon>Methanomicrobia</taxon>
        <taxon>Methanomicrobiales</taxon>
        <taxon>environmental samples</taxon>
    </lineage>
</organism>
<dbReference type="EMBL" id="CP013703">
    <property type="protein sequence ID" value="AMK13702.1"/>
    <property type="molecule type" value="Genomic_DNA"/>
</dbReference>
<protein>
    <submittedName>
        <fullName evidence="1">Pyrrolysyl-tRNA synthetase PylS</fullName>
    </submittedName>
</protein>
<reference evidence="2" key="3">
    <citation type="journal article" date="2022" name="Angew. Chem. Int. Ed.">
        <title>Genetic Encoding of Cyanopyridylalanine for In-Cell Protein Macrocyclization by the Nitrile-Aminothiol Click Reaction.</title>
        <authorList>
            <person name="Abdelkader E.H."/>
            <person name="Qianzhu H."/>
            <person name="George J."/>
            <person name="Frkic R.L."/>
            <person name="Jackson C.J."/>
            <person name="Nitsche C."/>
            <person name="Otting G."/>
            <person name="Huber T."/>
        </authorList>
    </citation>
    <scope>X-RAY CRYSTALLOGRAPHY (2.20 ANGSTROMS) OF 1-273</scope>
</reference>
<keyword evidence="2 3" id="KW-0002">3D-structure</keyword>
<proteinExistence type="evidence at protein level"/>
<gene>
    <name evidence="1" type="ORF">AUP07_0651</name>
</gene>